<feature type="transmembrane region" description="Helical" evidence="6">
    <location>
        <begin position="48"/>
        <end position="70"/>
    </location>
</feature>
<dbReference type="EMBL" id="BARS01058284">
    <property type="protein sequence ID" value="GAG47094.1"/>
    <property type="molecule type" value="Genomic_DNA"/>
</dbReference>
<evidence type="ECO:0000256" key="6">
    <source>
        <dbReference type="SAM" id="Phobius"/>
    </source>
</evidence>
<organism evidence="8">
    <name type="scientific">marine sediment metagenome</name>
    <dbReference type="NCBI Taxonomy" id="412755"/>
    <lineage>
        <taxon>unclassified sequences</taxon>
        <taxon>metagenomes</taxon>
        <taxon>ecological metagenomes</taxon>
    </lineage>
</organism>
<keyword evidence="5 6" id="KW-0472">Membrane</keyword>
<comment type="subcellular location">
    <subcellularLocation>
        <location evidence="1">Cell membrane</location>
        <topology evidence="1">Multi-pass membrane protein</topology>
    </subcellularLocation>
</comment>
<feature type="non-terminal residue" evidence="8">
    <location>
        <position position="107"/>
    </location>
</feature>
<sequence length="107" mass="11629">TRLAVQIVIGIGLLGAGAIIRSRFITQGLTAAASIWITAAIGISVGIGYYLLSFFVTIFVVLIFVALNYISSFLESQDQLHVYVISTEERASVLIEVKNIIRELGLK</sequence>
<keyword evidence="2" id="KW-1003">Cell membrane</keyword>
<evidence type="ECO:0000256" key="2">
    <source>
        <dbReference type="ARBA" id="ARBA00022475"/>
    </source>
</evidence>
<dbReference type="InterPro" id="IPR003416">
    <property type="entry name" value="MgtC/SapB/SrpB/YhiD_fam"/>
</dbReference>
<reference evidence="8" key="1">
    <citation type="journal article" date="2014" name="Front. Microbiol.">
        <title>High frequency of phylogenetically diverse reductive dehalogenase-homologous genes in deep subseafloor sedimentary metagenomes.</title>
        <authorList>
            <person name="Kawai M."/>
            <person name="Futagami T."/>
            <person name="Toyoda A."/>
            <person name="Takaki Y."/>
            <person name="Nishi S."/>
            <person name="Hori S."/>
            <person name="Arai W."/>
            <person name="Tsubouchi T."/>
            <person name="Morono Y."/>
            <person name="Uchiyama I."/>
            <person name="Ito T."/>
            <person name="Fujiyama A."/>
            <person name="Inagaki F."/>
            <person name="Takami H."/>
        </authorList>
    </citation>
    <scope>NUCLEOTIDE SEQUENCE</scope>
    <source>
        <strain evidence="8">Expedition CK06-06</strain>
    </source>
</reference>
<evidence type="ECO:0000259" key="7">
    <source>
        <dbReference type="Pfam" id="PF02308"/>
    </source>
</evidence>
<evidence type="ECO:0000256" key="4">
    <source>
        <dbReference type="ARBA" id="ARBA00022989"/>
    </source>
</evidence>
<evidence type="ECO:0000313" key="8">
    <source>
        <dbReference type="EMBL" id="GAG47094.1"/>
    </source>
</evidence>
<keyword evidence="3 6" id="KW-0812">Transmembrane</keyword>
<evidence type="ECO:0000256" key="1">
    <source>
        <dbReference type="ARBA" id="ARBA00004651"/>
    </source>
</evidence>
<dbReference type="PANTHER" id="PTHR33778:SF1">
    <property type="entry name" value="MAGNESIUM TRANSPORTER YHID-RELATED"/>
    <property type="match status" value="1"/>
</dbReference>
<feature type="non-terminal residue" evidence="8">
    <location>
        <position position="1"/>
    </location>
</feature>
<dbReference type="InterPro" id="IPR049177">
    <property type="entry name" value="MgtC_SapB_SrpB_YhiD_N"/>
</dbReference>
<evidence type="ECO:0000256" key="5">
    <source>
        <dbReference type="ARBA" id="ARBA00023136"/>
    </source>
</evidence>
<name>X0XUW3_9ZZZZ</name>
<dbReference type="PANTHER" id="PTHR33778">
    <property type="entry name" value="PROTEIN MGTC"/>
    <property type="match status" value="1"/>
</dbReference>
<evidence type="ECO:0000256" key="3">
    <source>
        <dbReference type="ARBA" id="ARBA00022692"/>
    </source>
</evidence>
<feature type="domain" description="MgtC/SapB/SrpB/YhiD N-terminal" evidence="7">
    <location>
        <begin position="1"/>
        <end position="71"/>
    </location>
</feature>
<dbReference type="Pfam" id="PF02308">
    <property type="entry name" value="MgtC"/>
    <property type="match status" value="1"/>
</dbReference>
<proteinExistence type="predicted"/>
<dbReference type="AlphaFoldDB" id="X0XUW3"/>
<accession>X0XUW3</accession>
<gene>
    <name evidence="8" type="ORF">S01H1_85075</name>
</gene>
<protein>
    <recommendedName>
        <fullName evidence="7">MgtC/SapB/SrpB/YhiD N-terminal domain-containing protein</fullName>
    </recommendedName>
</protein>
<keyword evidence="4 6" id="KW-1133">Transmembrane helix</keyword>
<dbReference type="GO" id="GO:0005886">
    <property type="term" value="C:plasma membrane"/>
    <property type="evidence" value="ECO:0007669"/>
    <property type="project" value="UniProtKB-SubCell"/>
</dbReference>
<comment type="caution">
    <text evidence="8">The sequence shown here is derived from an EMBL/GenBank/DDBJ whole genome shotgun (WGS) entry which is preliminary data.</text>
</comment>